<evidence type="ECO:0000256" key="1">
    <source>
        <dbReference type="ARBA" id="ARBA00001946"/>
    </source>
</evidence>
<comment type="cofactor">
    <cofactor evidence="1">
        <name>Mg(2+)</name>
        <dbReference type="ChEBI" id="CHEBI:18420"/>
    </cofactor>
</comment>
<dbReference type="GO" id="GO:0008413">
    <property type="term" value="F:8-oxo-7,8-dihydroguanosine triphosphate pyrophosphatase activity"/>
    <property type="evidence" value="ECO:0007669"/>
    <property type="project" value="TreeGrafter"/>
</dbReference>
<proteinExistence type="inferred from homology"/>
<organism evidence="7 8">
    <name type="scientific">Candidatus Kaiserbacteria bacterium GW2011_GWA2_49_19</name>
    <dbReference type="NCBI Taxonomy" id="1618669"/>
    <lineage>
        <taxon>Bacteria</taxon>
        <taxon>Candidatus Kaiseribacteriota</taxon>
    </lineage>
</organism>
<dbReference type="CDD" id="cd04690">
    <property type="entry name" value="NUDIX_Hydrolase"/>
    <property type="match status" value="1"/>
</dbReference>
<evidence type="ECO:0000259" key="6">
    <source>
        <dbReference type="PROSITE" id="PS51462"/>
    </source>
</evidence>
<dbReference type="InterPro" id="IPR000086">
    <property type="entry name" value="NUDIX_hydrolase_dom"/>
</dbReference>
<dbReference type="Proteomes" id="UP000033965">
    <property type="component" value="Unassembled WGS sequence"/>
</dbReference>
<dbReference type="GO" id="GO:0042262">
    <property type="term" value="P:DNA protection"/>
    <property type="evidence" value="ECO:0007669"/>
    <property type="project" value="TreeGrafter"/>
</dbReference>
<dbReference type="PANTHER" id="PTHR43758">
    <property type="entry name" value="7,8-DIHYDRO-8-OXOGUANINE TRIPHOSPHATASE"/>
    <property type="match status" value="1"/>
</dbReference>
<evidence type="ECO:0000256" key="4">
    <source>
        <dbReference type="ARBA" id="ARBA00022801"/>
    </source>
</evidence>
<evidence type="ECO:0000313" key="8">
    <source>
        <dbReference type="Proteomes" id="UP000033965"/>
    </source>
</evidence>
<evidence type="ECO:0000256" key="2">
    <source>
        <dbReference type="ARBA" id="ARBA00005582"/>
    </source>
</evidence>
<evidence type="ECO:0000256" key="5">
    <source>
        <dbReference type="ARBA" id="ARBA00022842"/>
    </source>
</evidence>
<dbReference type="EMBL" id="LCPZ01000001">
    <property type="protein sequence ID" value="KKW09463.1"/>
    <property type="molecule type" value="Genomic_DNA"/>
</dbReference>
<dbReference type="AlphaFoldDB" id="A0A0G1VSG4"/>
<evidence type="ECO:0000313" key="7">
    <source>
        <dbReference type="EMBL" id="KKW09463.1"/>
    </source>
</evidence>
<dbReference type="SUPFAM" id="SSF55811">
    <property type="entry name" value="Nudix"/>
    <property type="match status" value="1"/>
</dbReference>
<dbReference type="Pfam" id="PF00293">
    <property type="entry name" value="NUDIX"/>
    <property type="match status" value="1"/>
</dbReference>
<evidence type="ECO:0000256" key="3">
    <source>
        <dbReference type="ARBA" id="ARBA00022723"/>
    </source>
</evidence>
<dbReference type="GO" id="GO:0046872">
    <property type="term" value="F:metal ion binding"/>
    <property type="evidence" value="ECO:0007669"/>
    <property type="project" value="UniProtKB-KW"/>
</dbReference>
<sequence>MQKIYIDKLAFIEIRDRKVLETLSFGKDKWYIPGGKRIEGETDEQALIREVLEELAVDVIPETIKYYGTFEAVAHGKPEGTFVRMICYRASYKGVLTPSMEVEKMDRFDYSKKEMTSPVDHLIFDDLKNKDLID</sequence>
<dbReference type="PROSITE" id="PS51462">
    <property type="entry name" value="NUDIX"/>
    <property type="match status" value="1"/>
</dbReference>
<keyword evidence="4" id="KW-0378">Hydrolase</keyword>
<name>A0A0G1VSG4_9BACT</name>
<dbReference type="InterPro" id="IPR015797">
    <property type="entry name" value="NUDIX_hydrolase-like_dom_sf"/>
</dbReference>
<dbReference type="PANTHER" id="PTHR43758:SF2">
    <property type="entry name" value="OXIDIZED PURINE NUCLEOSIDE TRIPHOSPHATE HYDROLASE"/>
    <property type="match status" value="1"/>
</dbReference>
<comment type="caution">
    <text evidence="7">The sequence shown here is derived from an EMBL/GenBank/DDBJ whole genome shotgun (WGS) entry which is preliminary data.</text>
</comment>
<accession>A0A0G1VSG4</accession>
<reference evidence="7 8" key="1">
    <citation type="journal article" date="2015" name="Nature">
        <title>rRNA introns, odd ribosomes, and small enigmatic genomes across a large radiation of phyla.</title>
        <authorList>
            <person name="Brown C.T."/>
            <person name="Hug L.A."/>
            <person name="Thomas B.C."/>
            <person name="Sharon I."/>
            <person name="Castelle C.J."/>
            <person name="Singh A."/>
            <person name="Wilkins M.J."/>
            <person name="Williams K.H."/>
            <person name="Banfield J.F."/>
        </authorList>
    </citation>
    <scope>NUCLEOTIDE SEQUENCE [LARGE SCALE GENOMIC DNA]</scope>
</reference>
<keyword evidence="5" id="KW-0460">Magnesium</keyword>
<feature type="domain" description="Nudix hydrolase" evidence="6">
    <location>
        <begin position="1"/>
        <end position="132"/>
    </location>
</feature>
<dbReference type="GO" id="GO:0005737">
    <property type="term" value="C:cytoplasm"/>
    <property type="evidence" value="ECO:0007669"/>
    <property type="project" value="TreeGrafter"/>
</dbReference>
<keyword evidence="3" id="KW-0479">Metal-binding</keyword>
<gene>
    <name evidence="7" type="ORF">UY44_C0001G0028</name>
</gene>
<dbReference type="Gene3D" id="3.90.79.10">
    <property type="entry name" value="Nucleoside Triphosphate Pyrophosphohydrolase"/>
    <property type="match status" value="1"/>
</dbReference>
<protein>
    <submittedName>
        <fullName evidence="7">Mismatch repair protein MutT protein</fullName>
    </submittedName>
</protein>
<comment type="similarity">
    <text evidence="2">Belongs to the Nudix hydrolase family.</text>
</comment>